<keyword evidence="2" id="KW-1185">Reference proteome</keyword>
<accession>A0A926ZMS3</accession>
<name>A0A926ZMS3_9CYAN</name>
<protein>
    <submittedName>
        <fullName evidence="1">Uncharacterized protein</fullName>
    </submittedName>
</protein>
<proteinExistence type="predicted"/>
<sequence>MNIILENAAKIQDMDDIQPGTLEKLAKLQSQYPGAVDIFKLKDCQNPGEADNAVEKYIELVYSKLKLRSYLVQLVKHILKKSNTESVKFSELQGYYASADAPPPFLNREELHGVLMELCSPLTGYLGCDEGQDIDSDRFYYLRDLEVV</sequence>
<dbReference type="AlphaFoldDB" id="A0A926ZMS3"/>
<evidence type="ECO:0000313" key="1">
    <source>
        <dbReference type="EMBL" id="MBD2186351.1"/>
    </source>
</evidence>
<reference evidence="1" key="1">
    <citation type="journal article" date="2015" name="ISME J.">
        <title>Draft Genome Sequence of Streptomyces incarnatus NRRL8089, which Produces the Nucleoside Antibiotic Sinefungin.</title>
        <authorList>
            <person name="Oshima K."/>
            <person name="Hattori M."/>
            <person name="Shimizu H."/>
            <person name="Fukuda K."/>
            <person name="Nemoto M."/>
            <person name="Inagaki K."/>
            <person name="Tamura T."/>
        </authorList>
    </citation>
    <scope>NUCLEOTIDE SEQUENCE</scope>
    <source>
        <strain evidence="1">FACHB-1375</strain>
    </source>
</reference>
<comment type="caution">
    <text evidence="1">The sequence shown here is derived from an EMBL/GenBank/DDBJ whole genome shotgun (WGS) entry which is preliminary data.</text>
</comment>
<dbReference type="RefSeq" id="WP_190475606.1">
    <property type="nucleotide sequence ID" value="NZ_JACJPW010000195.1"/>
</dbReference>
<dbReference type="Proteomes" id="UP000641646">
    <property type="component" value="Unassembled WGS sequence"/>
</dbReference>
<evidence type="ECO:0000313" key="2">
    <source>
        <dbReference type="Proteomes" id="UP000641646"/>
    </source>
</evidence>
<reference evidence="1" key="2">
    <citation type="submission" date="2020-08" db="EMBL/GenBank/DDBJ databases">
        <authorList>
            <person name="Chen M."/>
            <person name="Teng W."/>
            <person name="Zhao L."/>
            <person name="Hu C."/>
            <person name="Zhou Y."/>
            <person name="Han B."/>
            <person name="Song L."/>
            <person name="Shu W."/>
        </authorList>
    </citation>
    <scope>NUCLEOTIDE SEQUENCE</scope>
    <source>
        <strain evidence="1">FACHB-1375</strain>
    </source>
</reference>
<gene>
    <name evidence="1" type="ORF">H6G03_35750</name>
</gene>
<dbReference type="EMBL" id="JACJPW010000195">
    <property type="protein sequence ID" value="MBD2186351.1"/>
    <property type="molecule type" value="Genomic_DNA"/>
</dbReference>
<organism evidence="1 2">
    <name type="scientific">Aerosakkonema funiforme FACHB-1375</name>
    <dbReference type="NCBI Taxonomy" id="2949571"/>
    <lineage>
        <taxon>Bacteria</taxon>
        <taxon>Bacillati</taxon>
        <taxon>Cyanobacteriota</taxon>
        <taxon>Cyanophyceae</taxon>
        <taxon>Oscillatoriophycideae</taxon>
        <taxon>Aerosakkonematales</taxon>
        <taxon>Aerosakkonemataceae</taxon>
        <taxon>Aerosakkonema</taxon>
    </lineage>
</organism>